<organism evidence="2">
    <name type="scientific">Leptospira borgpetersenii serovar Ballum</name>
    <dbReference type="NCBI Taxonomy" id="280505"/>
    <lineage>
        <taxon>Bacteria</taxon>
        <taxon>Pseudomonadati</taxon>
        <taxon>Spirochaetota</taxon>
        <taxon>Spirochaetia</taxon>
        <taxon>Leptospirales</taxon>
        <taxon>Leptospiraceae</taxon>
        <taxon>Leptospira</taxon>
    </lineage>
</organism>
<feature type="transmembrane region" description="Helical" evidence="1">
    <location>
        <begin position="6"/>
        <end position="24"/>
    </location>
</feature>
<evidence type="ECO:0000313" key="3">
    <source>
        <dbReference type="Proteomes" id="UP000058857"/>
    </source>
</evidence>
<reference evidence="2 3" key="1">
    <citation type="journal article" date="2015" name="PLoS Negl. Trop. Dis.">
        <title>Distribution of Plasmids in Distinct Leptospira Pathogenic Species.</title>
        <authorList>
            <person name="Wang Y."/>
            <person name="Zhuang X."/>
            <person name="Zhong Y."/>
            <person name="Zhang C."/>
            <person name="Zhang Y."/>
            <person name="Zeng L."/>
            <person name="Zhu Y."/>
            <person name="He P."/>
            <person name="Dong K."/>
            <person name="Pal U."/>
            <person name="Guo X."/>
            <person name="Qin J."/>
        </authorList>
    </citation>
    <scope>NUCLEOTIDE SEQUENCE [LARGE SCALE GENOMIC DNA]</scope>
    <source>
        <strain evidence="2 3">56604</strain>
    </source>
</reference>
<keyword evidence="1" id="KW-0812">Transmembrane</keyword>
<keyword evidence="1" id="KW-1133">Transmembrane helix</keyword>
<protein>
    <submittedName>
        <fullName evidence="2">Uncharacterized protein</fullName>
    </submittedName>
</protein>
<name>A0A0S2IMB4_LEPBO</name>
<dbReference type="Proteomes" id="UP000058857">
    <property type="component" value="Chromosome 1"/>
</dbReference>
<accession>A0A0S2IMB4</accession>
<gene>
    <name evidence="2" type="ORF">LBBP_00464</name>
</gene>
<dbReference type="AlphaFoldDB" id="A0A0S2IMB4"/>
<evidence type="ECO:0000256" key="1">
    <source>
        <dbReference type="SAM" id="Phobius"/>
    </source>
</evidence>
<dbReference type="EMBL" id="CP012029">
    <property type="protein sequence ID" value="ALO24816.1"/>
    <property type="molecule type" value="Genomic_DNA"/>
</dbReference>
<keyword evidence="1" id="KW-0472">Membrane</keyword>
<sequence>MAEKNPYQVLLVQVFIGILILWLIKIESYKSKISNFLIGKRT</sequence>
<dbReference type="PATRIC" id="fig|280505.15.peg.455"/>
<evidence type="ECO:0000313" key="2">
    <source>
        <dbReference type="EMBL" id="ALO24816.1"/>
    </source>
</evidence>
<proteinExistence type="predicted"/>